<proteinExistence type="predicted"/>
<reference evidence="1" key="1">
    <citation type="submission" date="2014-11" db="EMBL/GenBank/DDBJ databases">
        <authorList>
            <person name="Amaro Gonzalez C."/>
        </authorList>
    </citation>
    <scope>NUCLEOTIDE SEQUENCE</scope>
</reference>
<evidence type="ECO:0000313" key="1">
    <source>
        <dbReference type="EMBL" id="JAH67092.1"/>
    </source>
</evidence>
<dbReference type="AlphaFoldDB" id="A0A0E9UMR6"/>
<sequence length="77" mass="9004">MQLSCAMFLEMRKPTSNGKNKFTTANLQEIHFNSVDRELANQPAQYLTLEVANYTEQYGKITDFLFYYKDIQLLALM</sequence>
<dbReference type="EMBL" id="GBXM01041485">
    <property type="protein sequence ID" value="JAH67092.1"/>
    <property type="molecule type" value="Transcribed_RNA"/>
</dbReference>
<accession>A0A0E9UMR6</accession>
<reference evidence="1" key="2">
    <citation type="journal article" date="2015" name="Fish Shellfish Immunol.">
        <title>Early steps in the European eel (Anguilla anguilla)-Vibrio vulnificus interaction in the gills: Role of the RtxA13 toxin.</title>
        <authorList>
            <person name="Callol A."/>
            <person name="Pajuelo D."/>
            <person name="Ebbesson L."/>
            <person name="Teles M."/>
            <person name="MacKenzie S."/>
            <person name="Amaro C."/>
        </authorList>
    </citation>
    <scope>NUCLEOTIDE SEQUENCE</scope>
</reference>
<name>A0A0E9UMR6_ANGAN</name>
<protein>
    <submittedName>
        <fullName evidence="1">Uncharacterized protein</fullName>
    </submittedName>
</protein>
<organism evidence="1">
    <name type="scientific">Anguilla anguilla</name>
    <name type="common">European freshwater eel</name>
    <name type="synonym">Muraena anguilla</name>
    <dbReference type="NCBI Taxonomy" id="7936"/>
    <lineage>
        <taxon>Eukaryota</taxon>
        <taxon>Metazoa</taxon>
        <taxon>Chordata</taxon>
        <taxon>Craniata</taxon>
        <taxon>Vertebrata</taxon>
        <taxon>Euteleostomi</taxon>
        <taxon>Actinopterygii</taxon>
        <taxon>Neopterygii</taxon>
        <taxon>Teleostei</taxon>
        <taxon>Anguilliformes</taxon>
        <taxon>Anguillidae</taxon>
        <taxon>Anguilla</taxon>
    </lineage>
</organism>